<feature type="transmembrane region" description="Helical" evidence="1">
    <location>
        <begin position="344"/>
        <end position="365"/>
    </location>
</feature>
<keyword evidence="1" id="KW-0472">Membrane</keyword>
<accession>A0A0L6UIZ4</accession>
<proteinExistence type="predicted"/>
<reference evidence="2 3" key="1">
    <citation type="submission" date="2015-08" db="EMBL/GenBank/DDBJ databases">
        <title>Next Generation Sequencing and Analysis of the Genome of Puccinia sorghi L Schw, the Causal Agent of Maize Common Rust.</title>
        <authorList>
            <person name="Rochi L."/>
            <person name="Burguener G."/>
            <person name="Darino M."/>
            <person name="Turjanski A."/>
            <person name="Kreff E."/>
            <person name="Dieguez M.J."/>
            <person name="Sacco F."/>
        </authorList>
    </citation>
    <scope>NUCLEOTIDE SEQUENCE [LARGE SCALE GENOMIC DNA]</scope>
    <source>
        <strain evidence="2 3">RO10H11247</strain>
    </source>
</reference>
<feature type="transmembrane region" description="Helical" evidence="1">
    <location>
        <begin position="171"/>
        <end position="191"/>
    </location>
</feature>
<gene>
    <name evidence="2" type="ORF">VP01_560g2</name>
</gene>
<dbReference type="EMBL" id="LAVV01010841">
    <property type="protein sequence ID" value="KNZ48509.1"/>
    <property type="molecule type" value="Genomic_DNA"/>
</dbReference>
<keyword evidence="1" id="KW-0812">Transmembrane</keyword>
<dbReference type="Proteomes" id="UP000037035">
    <property type="component" value="Unassembled WGS sequence"/>
</dbReference>
<evidence type="ECO:0000313" key="2">
    <source>
        <dbReference type="EMBL" id="KNZ48509.1"/>
    </source>
</evidence>
<keyword evidence="1" id="KW-1133">Transmembrane helix</keyword>
<protein>
    <submittedName>
        <fullName evidence="2">Uncharacterized protein</fullName>
    </submittedName>
</protein>
<evidence type="ECO:0000313" key="3">
    <source>
        <dbReference type="Proteomes" id="UP000037035"/>
    </source>
</evidence>
<evidence type="ECO:0000256" key="1">
    <source>
        <dbReference type="SAM" id="Phobius"/>
    </source>
</evidence>
<dbReference type="AlphaFoldDB" id="A0A0L6UIZ4"/>
<comment type="caution">
    <text evidence="2">The sequence shown here is derived from an EMBL/GenBank/DDBJ whole genome shotgun (WGS) entry which is preliminary data.</text>
</comment>
<sequence length="622" mass="70376">MKGAFPGSFTLSGLGFTFILFLVLLQVQALFLFLSFIKSKAPIFLLYKILPSAFTCSCNAFIHMSIGCCCFSGVDKSCCNVFEFPVQGLRCVLLVFPLNHKLLCDSPFPASYFVGISHFENFILISCNPFLSELLGITLWFLNLIFNFSPLFHLHFPPITCKNPRFSCSKIFYSVLPFLGGFFLLQLPLLTNTHRTMCLKPQGMYLKFYSFQNSILLCFQKSISMSFHGILVGFEFLSICVDTMNKYRPIIKSSLALLGILLLLQSAEQELAPDYMVVMAAKLNFSSKNLGPNSFGKVAPVLTCQTSGSALNQMLPQMHALFNQTSTSSHIDFTQQLSSVTPCLFLAIRAITPLCLCLALSPLWINSICIIPHFYFHLINPSITIFDNIKALSYTSSNLFLNLNQPKVKAMCTCPFVPSKAMSTCCLCFWPGECALLQSKSPFSMLGWSLLQDAQSVEVELLIPIFLHMVVHRSSTRQNSFWMFKFLCIPKIFFYPLHKKALNGVVIPLNLPVKKQKKVLEPKRVCLIFISGIVESRGSLLKYFLVCSHDQDHLVPIIHRRVDLETMWIHSITLILCIDFVAFIKKIWRAIFLIQAGNNNQDYIMLRHQSWGSLIRTFCMLA</sequence>
<feature type="transmembrane region" description="Helical" evidence="1">
    <location>
        <begin position="137"/>
        <end position="159"/>
    </location>
</feature>
<name>A0A0L6UIZ4_9BASI</name>
<organism evidence="2 3">
    <name type="scientific">Puccinia sorghi</name>
    <dbReference type="NCBI Taxonomy" id="27349"/>
    <lineage>
        <taxon>Eukaryota</taxon>
        <taxon>Fungi</taxon>
        <taxon>Dikarya</taxon>
        <taxon>Basidiomycota</taxon>
        <taxon>Pucciniomycotina</taxon>
        <taxon>Pucciniomycetes</taxon>
        <taxon>Pucciniales</taxon>
        <taxon>Pucciniaceae</taxon>
        <taxon>Puccinia</taxon>
    </lineage>
</organism>
<dbReference type="VEuPathDB" id="FungiDB:VP01_560g2"/>
<feature type="transmembrane region" description="Helical" evidence="1">
    <location>
        <begin position="12"/>
        <end position="37"/>
    </location>
</feature>
<keyword evidence="3" id="KW-1185">Reference proteome</keyword>
<feature type="transmembrane region" description="Helical" evidence="1">
    <location>
        <begin position="110"/>
        <end position="131"/>
    </location>
</feature>